<organism evidence="2">
    <name type="scientific">Medioppia subpectinata</name>
    <dbReference type="NCBI Taxonomy" id="1979941"/>
    <lineage>
        <taxon>Eukaryota</taxon>
        <taxon>Metazoa</taxon>
        <taxon>Ecdysozoa</taxon>
        <taxon>Arthropoda</taxon>
        <taxon>Chelicerata</taxon>
        <taxon>Arachnida</taxon>
        <taxon>Acari</taxon>
        <taxon>Acariformes</taxon>
        <taxon>Sarcoptiformes</taxon>
        <taxon>Oribatida</taxon>
        <taxon>Brachypylina</taxon>
        <taxon>Oppioidea</taxon>
        <taxon>Oppiidae</taxon>
        <taxon>Medioppia</taxon>
    </lineage>
</organism>
<dbReference type="EMBL" id="CAJPIZ010019245">
    <property type="protein sequence ID" value="CAG2116861.1"/>
    <property type="molecule type" value="Genomic_DNA"/>
</dbReference>
<dbReference type="GO" id="GO:0032991">
    <property type="term" value="C:protein-containing complex"/>
    <property type="evidence" value="ECO:0007669"/>
    <property type="project" value="UniProtKB-ARBA"/>
</dbReference>
<dbReference type="Gene3D" id="3.40.50.410">
    <property type="entry name" value="von Willebrand factor, type A domain"/>
    <property type="match status" value="1"/>
</dbReference>
<evidence type="ECO:0000313" key="3">
    <source>
        <dbReference type="Proteomes" id="UP000759131"/>
    </source>
</evidence>
<gene>
    <name evidence="2" type="ORF">OSB1V03_LOCUS16816</name>
</gene>
<dbReference type="Pfam" id="PF22128">
    <property type="entry name" value="Alp7A_like_C"/>
    <property type="match status" value="1"/>
</dbReference>
<dbReference type="SUPFAM" id="SSF53300">
    <property type="entry name" value="vWA-like"/>
    <property type="match status" value="2"/>
</dbReference>
<sequence length="643" mass="70318">MGLSLIIAIIGSESQLIYGFQHVDLTIQPNAVGKDVTEATVRKVNLLKIVAHDHEYLLRLAYVESQFGDKPSRSFGAANQTGGIWQVSNEVLLASQDTVATPSLTMLIYKISAKFRINWYNVRAADLTKPLYSALAAQLYTKTLADPIPDTMAKQADYWAKHYYPGGSAKVFTDSVTTLLNSQMDQDRIEDFYTPEMSRFCLVLFSDSIETVFKLDDGLTKPHVLAKVDGMVQPRSGTNTRAGMIGAEDIFKASAQRLGVPKQIMVLTDGQSNDGVQPAPGLAKAMGIQTMAWGVGSGVNQKELLEIANGDPDSVDLINNYDSLFEKTYKFKTMKCSMAQKPPVGTEVADKLLKGKKRFYNYKLGANGITVNVGNKNSGQVTGYFSFTLANPTVAENDGQFTGSANIVKSGATEVFVAIEGSAPGDSHYSIKITLHELIYGYTPVDLTLQPNAMGRDVAEASVRKVNSLKIVADDHEFLLRLAYVESGYGCSYASLNTTGGLWGVSSAVFLATQDTGATPLLTKLYFKISSKFRINWLDVTEADLTKPLYSALAALLYTKTLPEPIPDTMAKQADYWAKYFHPGGSAKVFTNLVTTMQNSFVCRTRMDTCFVLDGSGSIAKDDFEKARKWIVGQIDIYEGQNS</sequence>
<dbReference type="InterPro" id="IPR054368">
    <property type="entry name" value="Alp7A-like_C"/>
</dbReference>
<name>A0A7R9Q988_9ACAR</name>
<evidence type="ECO:0000259" key="1">
    <source>
        <dbReference type="PROSITE" id="PS50234"/>
    </source>
</evidence>
<dbReference type="Proteomes" id="UP000759131">
    <property type="component" value="Unassembled WGS sequence"/>
</dbReference>
<accession>A0A7R9Q988</accession>
<dbReference type="PANTHER" id="PTHR24020">
    <property type="entry name" value="COLLAGEN ALPHA"/>
    <property type="match status" value="1"/>
</dbReference>
<keyword evidence="3" id="KW-1185">Reference proteome</keyword>
<protein>
    <recommendedName>
        <fullName evidence="1">VWFA domain-containing protein</fullName>
    </recommendedName>
</protein>
<dbReference type="PANTHER" id="PTHR24020:SF20">
    <property type="entry name" value="PH DOMAIN-CONTAINING PROTEIN"/>
    <property type="match status" value="1"/>
</dbReference>
<dbReference type="PROSITE" id="PS50234">
    <property type="entry name" value="VWFA"/>
    <property type="match status" value="1"/>
</dbReference>
<dbReference type="AlphaFoldDB" id="A0A7R9Q988"/>
<feature type="non-terminal residue" evidence="2">
    <location>
        <position position="643"/>
    </location>
</feature>
<dbReference type="SMART" id="SM00327">
    <property type="entry name" value="VWA"/>
    <property type="match status" value="1"/>
</dbReference>
<dbReference type="Pfam" id="PF00092">
    <property type="entry name" value="VWA"/>
    <property type="match status" value="1"/>
</dbReference>
<dbReference type="CDD" id="cd01450">
    <property type="entry name" value="vWFA_subfamily_ECM"/>
    <property type="match status" value="1"/>
</dbReference>
<dbReference type="InterPro" id="IPR036465">
    <property type="entry name" value="vWFA_dom_sf"/>
</dbReference>
<proteinExistence type="predicted"/>
<dbReference type="InterPro" id="IPR050525">
    <property type="entry name" value="ECM_Assembly_Org"/>
</dbReference>
<dbReference type="EMBL" id="OC873820">
    <property type="protein sequence ID" value="CAD7636998.1"/>
    <property type="molecule type" value="Genomic_DNA"/>
</dbReference>
<dbReference type="InterPro" id="IPR002035">
    <property type="entry name" value="VWF_A"/>
</dbReference>
<dbReference type="OrthoDB" id="6432794at2759"/>
<evidence type="ECO:0000313" key="2">
    <source>
        <dbReference type="EMBL" id="CAD7636998.1"/>
    </source>
</evidence>
<reference evidence="2" key="1">
    <citation type="submission" date="2020-11" db="EMBL/GenBank/DDBJ databases">
        <authorList>
            <person name="Tran Van P."/>
        </authorList>
    </citation>
    <scope>NUCLEOTIDE SEQUENCE</scope>
</reference>
<feature type="domain" description="VWFA" evidence="1">
    <location>
        <begin position="198"/>
        <end position="334"/>
    </location>
</feature>